<evidence type="ECO:0000313" key="2">
    <source>
        <dbReference type="EMBL" id="HIZ31480.1"/>
    </source>
</evidence>
<evidence type="ECO:0000256" key="1">
    <source>
        <dbReference type="SAM" id="Phobius"/>
    </source>
</evidence>
<dbReference type="Pfam" id="PF03729">
    <property type="entry name" value="DUF308"/>
    <property type="match status" value="2"/>
</dbReference>
<feature type="transmembrane region" description="Helical" evidence="1">
    <location>
        <begin position="170"/>
        <end position="194"/>
    </location>
</feature>
<dbReference type="PANTHER" id="PTHR34989">
    <property type="entry name" value="PROTEIN HDED"/>
    <property type="match status" value="1"/>
</dbReference>
<keyword evidence="1" id="KW-0812">Transmembrane</keyword>
<accession>A0A9D2E655</accession>
<sequence>MNDTTHTASLQADGAARTNGRGALARGLAAGIPLIAIGLLAVFSPLAAGLSLAYLITAGLGLYGAAQIVVWAKTPRERRSTDLLVNGVLTAGLSLLALWASFQTQFGFVGIVTALSAAAAFLTLLHGVSQFFAFSRLRSEGAEGAGWVLAAGVLNALLAIIILSNPLMSWFAISTVWGIYLGALGVALTAEAVAESRRA</sequence>
<feature type="transmembrane region" description="Helical" evidence="1">
    <location>
        <begin position="145"/>
        <end position="164"/>
    </location>
</feature>
<dbReference type="GO" id="GO:0005886">
    <property type="term" value="C:plasma membrane"/>
    <property type="evidence" value="ECO:0007669"/>
    <property type="project" value="TreeGrafter"/>
</dbReference>
<dbReference type="InterPro" id="IPR005325">
    <property type="entry name" value="DUF308_memb"/>
</dbReference>
<keyword evidence="1" id="KW-1133">Transmembrane helix</keyword>
<feature type="transmembrane region" description="Helical" evidence="1">
    <location>
        <begin position="27"/>
        <end position="46"/>
    </location>
</feature>
<reference evidence="2" key="2">
    <citation type="submission" date="2021-04" db="EMBL/GenBank/DDBJ databases">
        <authorList>
            <person name="Gilroy R."/>
        </authorList>
    </citation>
    <scope>NUCLEOTIDE SEQUENCE</scope>
    <source>
        <strain evidence="2">ChiGjej4B4-18154</strain>
    </source>
</reference>
<comment type="caution">
    <text evidence="2">The sequence shown here is derived from an EMBL/GenBank/DDBJ whole genome shotgun (WGS) entry which is preliminary data.</text>
</comment>
<gene>
    <name evidence="2" type="ORF">H9813_09680</name>
</gene>
<proteinExistence type="predicted"/>
<dbReference type="Proteomes" id="UP000824035">
    <property type="component" value="Unassembled WGS sequence"/>
</dbReference>
<evidence type="ECO:0000313" key="3">
    <source>
        <dbReference type="Proteomes" id="UP000824035"/>
    </source>
</evidence>
<keyword evidence="1" id="KW-0472">Membrane</keyword>
<protein>
    <submittedName>
        <fullName evidence="2">DUF308 domain-containing protein</fullName>
    </submittedName>
</protein>
<dbReference type="InterPro" id="IPR052712">
    <property type="entry name" value="Acid_resist_chaperone_HdeD"/>
</dbReference>
<feature type="transmembrane region" description="Helical" evidence="1">
    <location>
        <begin position="52"/>
        <end position="71"/>
    </location>
</feature>
<organism evidence="2 3">
    <name type="scientific">Candidatus Allofournierella merdipullorum</name>
    <dbReference type="NCBI Taxonomy" id="2838595"/>
    <lineage>
        <taxon>Bacteria</taxon>
        <taxon>Bacillati</taxon>
        <taxon>Bacillota</taxon>
        <taxon>Clostridia</taxon>
        <taxon>Eubacteriales</taxon>
        <taxon>Oscillospiraceae</taxon>
        <taxon>Allofournierella</taxon>
    </lineage>
</organism>
<dbReference type="PANTHER" id="PTHR34989:SF1">
    <property type="entry name" value="PROTEIN HDED"/>
    <property type="match status" value="1"/>
</dbReference>
<dbReference type="AlphaFoldDB" id="A0A9D2E655"/>
<name>A0A9D2E655_9FIRM</name>
<dbReference type="EMBL" id="DXBV01000099">
    <property type="protein sequence ID" value="HIZ31480.1"/>
    <property type="molecule type" value="Genomic_DNA"/>
</dbReference>
<reference evidence="2" key="1">
    <citation type="journal article" date="2021" name="PeerJ">
        <title>Extensive microbial diversity within the chicken gut microbiome revealed by metagenomics and culture.</title>
        <authorList>
            <person name="Gilroy R."/>
            <person name="Ravi A."/>
            <person name="Getino M."/>
            <person name="Pursley I."/>
            <person name="Horton D.L."/>
            <person name="Alikhan N.F."/>
            <person name="Baker D."/>
            <person name="Gharbi K."/>
            <person name="Hall N."/>
            <person name="Watson M."/>
            <person name="Adriaenssens E.M."/>
            <person name="Foster-Nyarko E."/>
            <person name="Jarju S."/>
            <person name="Secka A."/>
            <person name="Antonio M."/>
            <person name="Oren A."/>
            <person name="Chaudhuri R.R."/>
            <person name="La Ragione R."/>
            <person name="Hildebrand F."/>
            <person name="Pallen M.J."/>
        </authorList>
    </citation>
    <scope>NUCLEOTIDE SEQUENCE</scope>
    <source>
        <strain evidence="2">ChiGjej4B4-18154</strain>
    </source>
</reference>
<feature type="transmembrane region" description="Helical" evidence="1">
    <location>
        <begin position="83"/>
        <end position="102"/>
    </location>
</feature>
<feature type="transmembrane region" description="Helical" evidence="1">
    <location>
        <begin position="108"/>
        <end position="133"/>
    </location>
</feature>